<dbReference type="RefSeq" id="WP_089810138.1">
    <property type="nucleotide sequence ID" value="NZ_FOYT01000004.1"/>
</dbReference>
<keyword evidence="5" id="KW-1185">Reference proteome</keyword>
<dbReference type="InterPro" id="IPR002347">
    <property type="entry name" value="SDR_fam"/>
</dbReference>
<evidence type="ECO:0000256" key="2">
    <source>
        <dbReference type="RuleBase" id="RU000363"/>
    </source>
</evidence>
<dbReference type="STRING" id="553469.SAMN04487947_3562"/>
<dbReference type="Proteomes" id="UP000198531">
    <property type="component" value="Unassembled WGS sequence"/>
</dbReference>
<dbReference type="PANTHER" id="PTHR42879:SF2">
    <property type="entry name" value="3-OXOACYL-[ACYL-CARRIER-PROTEIN] REDUCTASE FABG"/>
    <property type="match status" value="1"/>
</dbReference>
<dbReference type="InterPro" id="IPR036291">
    <property type="entry name" value="NAD(P)-bd_dom_sf"/>
</dbReference>
<evidence type="ECO:0000313" key="4">
    <source>
        <dbReference type="EMBL" id="SFR69114.1"/>
    </source>
</evidence>
<evidence type="ECO:0000256" key="1">
    <source>
        <dbReference type="ARBA" id="ARBA00006484"/>
    </source>
</evidence>
<proteinExistence type="inferred from homology"/>
<comment type="similarity">
    <text evidence="1 2">Belongs to the short-chain dehydrogenases/reductases (SDR) family.</text>
</comment>
<dbReference type="PRINTS" id="PR00081">
    <property type="entry name" value="GDHRDH"/>
</dbReference>
<dbReference type="AlphaFoldDB" id="A0A1I6IQV4"/>
<dbReference type="CDD" id="cd05233">
    <property type="entry name" value="SDR_c"/>
    <property type="match status" value="1"/>
</dbReference>
<gene>
    <name evidence="4" type="ORF">SAMN04487947_3562</name>
</gene>
<dbReference type="InterPro" id="IPR050259">
    <property type="entry name" value="SDR"/>
</dbReference>
<dbReference type="InterPro" id="IPR020904">
    <property type="entry name" value="Sc_DH/Rdtase_CS"/>
</dbReference>
<protein>
    <submittedName>
        <fullName evidence="4">3-oxoacyl-[acyl-carrier protein] reductase</fullName>
    </submittedName>
</protein>
<accession>A0A1I6IQV4</accession>
<reference evidence="5" key="1">
    <citation type="submission" date="2016-10" db="EMBL/GenBank/DDBJ databases">
        <authorList>
            <person name="Varghese N."/>
            <person name="Submissions S."/>
        </authorList>
    </citation>
    <scope>NUCLEOTIDE SEQUENCE [LARGE SCALE GENOMIC DNA]</scope>
    <source>
        <strain evidence="5">CGMCC 1.7736</strain>
    </source>
</reference>
<dbReference type="Pfam" id="PF00106">
    <property type="entry name" value="adh_short"/>
    <property type="match status" value="1"/>
</dbReference>
<sequence>MPTFSEDALGGESVVVTGATGGIGWSVAERAAKAGAGVLATGRDTDRLEEIDDRLAEVDASGRTTTHEADITNEAERVELASKAEQMGVTMLVNAAGITGSRTDFEDLSQHEVAEILDLNFVSTLRFTQELYRSMKDRSGGAIVNIASLSGLRGTYKSIPYCSSKFALVGFTQSLALEAIEHDIRVNAVCPGWVDTEMGREGIRSKAEAHGRAYDEQLERELDAIPSKRMSTPDDVANAVVYLLSDASENIVGESLKISGGSVLR</sequence>
<dbReference type="FunFam" id="3.40.50.720:FF:000084">
    <property type="entry name" value="Short-chain dehydrogenase reductase"/>
    <property type="match status" value="1"/>
</dbReference>
<dbReference type="OrthoDB" id="7442at2157"/>
<dbReference type="Gene3D" id="3.40.50.720">
    <property type="entry name" value="NAD(P)-binding Rossmann-like Domain"/>
    <property type="match status" value="1"/>
</dbReference>
<feature type="domain" description="Ketoreductase" evidence="3">
    <location>
        <begin position="12"/>
        <end position="183"/>
    </location>
</feature>
<dbReference type="GO" id="GO:0032787">
    <property type="term" value="P:monocarboxylic acid metabolic process"/>
    <property type="evidence" value="ECO:0007669"/>
    <property type="project" value="UniProtKB-ARBA"/>
</dbReference>
<dbReference type="PRINTS" id="PR00080">
    <property type="entry name" value="SDRFAMILY"/>
</dbReference>
<evidence type="ECO:0000259" key="3">
    <source>
        <dbReference type="SMART" id="SM00822"/>
    </source>
</evidence>
<dbReference type="EMBL" id="FOYT01000004">
    <property type="protein sequence ID" value="SFR69114.1"/>
    <property type="molecule type" value="Genomic_DNA"/>
</dbReference>
<dbReference type="PANTHER" id="PTHR42879">
    <property type="entry name" value="3-OXOACYL-(ACYL-CARRIER-PROTEIN) REDUCTASE"/>
    <property type="match status" value="1"/>
</dbReference>
<organism evidence="4 5">
    <name type="scientific">Halogeometricum rufum</name>
    <dbReference type="NCBI Taxonomy" id="553469"/>
    <lineage>
        <taxon>Archaea</taxon>
        <taxon>Methanobacteriati</taxon>
        <taxon>Methanobacteriota</taxon>
        <taxon>Stenosarchaea group</taxon>
        <taxon>Halobacteria</taxon>
        <taxon>Halobacteriales</taxon>
        <taxon>Haloferacaceae</taxon>
        <taxon>Halogeometricum</taxon>
    </lineage>
</organism>
<evidence type="ECO:0000313" key="5">
    <source>
        <dbReference type="Proteomes" id="UP000198531"/>
    </source>
</evidence>
<dbReference type="SMART" id="SM00822">
    <property type="entry name" value="PKS_KR"/>
    <property type="match status" value="1"/>
</dbReference>
<dbReference type="PROSITE" id="PS00061">
    <property type="entry name" value="ADH_SHORT"/>
    <property type="match status" value="1"/>
</dbReference>
<dbReference type="SUPFAM" id="SSF51735">
    <property type="entry name" value="NAD(P)-binding Rossmann-fold domains"/>
    <property type="match status" value="1"/>
</dbReference>
<dbReference type="InterPro" id="IPR057326">
    <property type="entry name" value="KR_dom"/>
</dbReference>
<name>A0A1I6IQV4_9EURY</name>